<proteinExistence type="predicted"/>
<keyword evidence="2" id="KW-1185">Reference proteome</keyword>
<evidence type="ECO:0000313" key="2">
    <source>
        <dbReference type="Proteomes" id="UP000829447"/>
    </source>
</evidence>
<evidence type="ECO:0000313" key="1">
    <source>
        <dbReference type="EMBL" id="MCI4374858.1"/>
    </source>
</evidence>
<name>A0ACC5W6Y6_PANGG</name>
<dbReference type="EMBL" id="CM040454">
    <property type="protein sequence ID" value="MCI4374858.1"/>
    <property type="molecule type" value="Genomic_DNA"/>
</dbReference>
<sequence length="971" mass="112376">MEYWRQCALWLIRCRVLPQSHRVTWETARAFDLAQSLRDGVLLCQLLNNLHPHTINLKEINLRPQMSQFLCLKNIRTFLSACCEVFAMKKSELFEAFDLFDVRDFGKVIDTLSKLSNTTIALQTGIRPFPTEESVEDEDIYNHLEDLIDENGVDDEEDLYDCVYDDDGGGEVYEDLMKMEAGAPPKQAETDIRSCCLAEIRQTEEKYAETLESIEKFFLRPLEQFLTSSEINKVFINIPDLVKVHKSLLQDVQNSINHHNASNLYQIFIDYKERLLIYGKYCSQVETAIAYLDELCKEKEDVRQKLEVCSKRANNGKFTLRDLLVVPMQRVLKYHLLLQELVKHTNDAVEKSNLRSALDAMKDLAQYVNEVKRDNETLREIDQYQKSIENLDLAQYVNEVKRDNETLREIDQYQKSIENLNQPLLNYGRPKGDGEVRVLTVDKRAKQDRHIFLFDAAVIVCKRRGDVYEMKEVIDLHNFKITNNPTSDKENRKNQPLLNYGRPKGDGEVRVLTVDKRAKQDRHIFLFDAAVIVCKRRGDVYEMKEVIDLHNFKITNNPTSDKENRKWSYGFYLTHNQGRSGFEFFFKTKELKKKWLEQFGMAISNIRPENGTSNQHEFRMHTFERITACSSCKMLLRGIFNQGYQCSKCGEGAHKECLARVLMCGKGSGSDMVSSRTQDRLHGRRADPGLPKMLAIRNYRGDPVPQCGPALNIQQGDIIELIRADLHSSWWQGKVLTTREVGFFPSDAVKPCPCAKPIDYSSQAWFAGGMLRVQAEATLLNRQNSTYLVRHRGHDSNEYAISIKFAGGMLRVQAEATLLNRQNSTYLVRHRGHDSNEYAISIKFNNDVKHIKILTRDGYFQIAENRRFRSIMELIEYYKHHSLKEGFRTLDTTLQFAYREPENGGSMLTPKVIGVAIARYDFSSRDMRELSLQEGDIVRIYSKSTTNGWWRGEVNGRVGWFPSTYVEEGEE</sequence>
<gene>
    <name evidence="1" type="ORF">PGIGA_G00011400</name>
</gene>
<accession>A0ACC5W6Y6</accession>
<protein>
    <submittedName>
        <fullName evidence="1">Uncharacterized protein</fullName>
    </submittedName>
</protein>
<dbReference type="Proteomes" id="UP000829447">
    <property type="component" value="Linkage Group LG1"/>
</dbReference>
<reference evidence="1 2" key="1">
    <citation type="journal article" date="2022" name="bioRxiv">
        <title>An ancient truncated duplication of the anti-Mullerian hormone receptor type 2 gene is a potential conserved master sex determinant in the Pangasiidae catfish family.</title>
        <authorList>
            <person name="Wen M."/>
            <person name="Pan Q."/>
            <person name="Jouanno E."/>
            <person name="Montfort J."/>
            <person name="Zahm M."/>
            <person name="Cabau C."/>
            <person name="Klopp C."/>
            <person name="Iampietro C."/>
            <person name="Roques C."/>
            <person name="Bouchez O."/>
            <person name="Castinel A."/>
            <person name="Donnadieu C."/>
            <person name="Parrinello H."/>
            <person name="Poncet C."/>
            <person name="Belmonte E."/>
            <person name="Gautier V."/>
            <person name="Avarre J.-C."/>
            <person name="Dugue R."/>
            <person name="Gustiano R."/>
            <person name="Ha T.T.T."/>
            <person name="Campet M."/>
            <person name="Sriphairoj K."/>
            <person name="Ribolli J."/>
            <person name="de Almeida F.L."/>
            <person name="Desvignes T."/>
            <person name="Postlethwait J.H."/>
            <person name="Bucao C.F."/>
            <person name="Robinson-Rechavi M."/>
            <person name="Bobe J."/>
            <person name="Herpin A."/>
            <person name="Guiguen Y."/>
        </authorList>
    </citation>
    <scope>NUCLEOTIDE SEQUENCE [LARGE SCALE GENOMIC DNA]</scope>
    <source>
        <strain evidence="1">YG-Dec2019</strain>
    </source>
</reference>
<comment type="caution">
    <text evidence="1">The sequence shown here is derived from an EMBL/GenBank/DDBJ whole genome shotgun (WGS) entry which is preliminary data.</text>
</comment>
<organism evidence="1 2">
    <name type="scientific">Pangasianodon gigas</name>
    <name type="common">Mekong giant catfish</name>
    <name type="synonym">Pangasius gigas</name>
    <dbReference type="NCBI Taxonomy" id="30993"/>
    <lineage>
        <taxon>Eukaryota</taxon>
        <taxon>Metazoa</taxon>
        <taxon>Chordata</taxon>
        <taxon>Craniata</taxon>
        <taxon>Vertebrata</taxon>
        <taxon>Euteleostomi</taxon>
        <taxon>Actinopterygii</taxon>
        <taxon>Neopterygii</taxon>
        <taxon>Teleostei</taxon>
        <taxon>Ostariophysi</taxon>
        <taxon>Siluriformes</taxon>
        <taxon>Pangasiidae</taxon>
        <taxon>Pangasianodon</taxon>
    </lineage>
</organism>